<organism evidence="1 2">
    <name type="scientific">Podarcis lilfordi</name>
    <name type="common">Lilford's wall lizard</name>
    <dbReference type="NCBI Taxonomy" id="74358"/>
    <lineage>
        <taxon>Eukaryota</taxon>
        <taxon>Metazoa</taxon>
        <taxon>Chordata</taxon>
        <taxon>Craniata</taxon>
        <taxon>Vertebrata</taxon>
        <taxon>Euteleostomi</taxon>
        <taxon>Lepidosauria</taxon>
        <taxon>Squamata</taxon>
        <taxon>Bifurcata</taxon>
        <taxon>Unidentata</taxon>
        <taxon>Episquamata</taxon>
        <taxon>Laterata</taxon>
        <taxon>Lacertibaenia</taxon>
        <taxon>Lacertidae</taxon>
        <taxon>Podarcis</taxon>
    </lineage>
</organism>
<name>A0AA35PFA0_9SAUR</name>
<protein>
    <submittedName>
        <fullName evidence="1">Uncharacterized protein</fullName>
    </submittedName>
</protein>
<accession>A0AA35PFA0</accession>
<proteinExistence type="predicted"/>
<dbReference type="AlphaFoldDB" id="A0AA35PFA0"/>
<dbReference type="EMBL" id="OX395133">
    <property type="protein sequence ID" value="CAI5782572.1"/>
    <property type="molecule type" value="Genomic_DNA"/>
</dbReference>
<feature type="non-terminal residue" evidence="1">
    <location>
        <position position="1"/>
    </location>
</feature>
<keyword evidence="2" id="KW-1185">Reference proteome</keyword>
<dbReference type="Proteomes" id="UP001178461">
    <property type="component" value="Chromosome 8"/>
</dbReference>
<gene>
    <name evidence="1" type="ORF">PODLI_1B020625</name>
</gene>
<sequence>YTDAFKETFADGKALALWGNAETKDCGIATKQRWIEQGKEERKPGAKVGSFFVMERRQATIRLSGHRAKFA</sequence>
<reference evidence="1" key="1">
    <citation type="submission" date="2022-12" db="EMBL/GenBank/DDBJ databases">
        <authorList>
            <person name="Alioto T."/>
            <person name="Alioto T."/>
            <person name="Gomez Garrido J."/>
        </authorList>
    </citation>
    <scope>NUCLEOTIDE SEQUENCE</scope>
</reference>
<evidence type="ECO:0000313" key="1">
    <source>
        <dbReference type="EMBL" id="CAI5782572.1"/>
    </source>
</evidence>
<evidence type="ECO:0000313" key="2">
    <source>
        <dbReference type="Proteomes" id="UP001178461"/>
    </source>
</evidence>